<reference evidence="1" key="1">
    <citation type="submission" date="2022-10" db="EMBL/GenBank/DDBJ databases">
        <title>The complete genomes of actinobacterial strains from the NBC collection.</title>
        <authorList>
            <person name="Joergensen T.S."/>
            <person name="Alvarez Arevalo M."/>
            <person name="Sterndorff E.B."/>
            <person name="Faurdal D."/>
            <person name="Vuksanovic O."/>
            <person name="Mourched A.-S."/>
            <person name="Charusanti P."/>
            <person name="Shaw S."/>
            <person name="Blin K."/>
            <person name="Weber T."/>
        </authorList>
    </citation>
    <scope>NUCLEOTIDE SEQUENCE</scope>
    <source>
        <strain evidence="1">NBC_01482</strain>
    </source>
</reference>
<dbReference type="EMBL" id="CP109441">
    <property type="protein sequence ID" value="WUV44257.1"/>
    <property type="molecule type" value="Genomic_DNA"/>
</dbReference>
<dbReference type="InterPro" id="IPR036271">
    <property type="entry name" value="Tet_transcr_reg_TetR-rel_C_sf"/>
</dbReference>
<organism evidence="1 2">
    <name type="scientific">Nocardia vinacea</name>
    <dbReference type="NCBI Taxonomy" id="96468"/>
    <lineage>
        <taxon>Bacteria</taxon>
        <taxon>Bacillati</taxon>
        <taxon>Actinomycetota</taxon>
        <taxon>Actinomycetes</taxon>
        <taxon>Mycobacteriales</taxon>
        <taxon>Nocardiaceae</taxon>
        <taxon>Nocardia</taxon>
    </lineage>
</organism>
<dbReference type="SUPFAM" id="SSF48498">
    <property type="entry name" value="Tetracyclin repressor-like, C-terminal domain"/>
    <property type="match status" value="1"/>
</dbReference>
<dbReference type="Proteomes" id="UP001432062">
    <property type="component" value="Chromosome"/>
</dbReference>
<protein>
    <recommendedName>
        <fullName evidence="3">Tetracyclin repressor-like C-terminal domain-containing protein</fullName>
    </recommendedName>
</protein>
<accession>A0ABZ1YQU9</accession>
<dbReference type="RefSeq" id="WP_327097665.1">
    <property type="nucleotide sequence ID" value="NZ_CP109149.1"/>
</dbReference>
<proteinExistence type="predicted"/>
<evidence type="ECO:0000313" key="2">
    <source>
        <dbReference type="Proteomes" id="UP001432062"/>
    </source>
</evidence>
<sequence>MGREDSQIPSPVHFSGRFVDIARERLRVEGFGESEAAATATSLIWMTERMCYQQVVRGTTGLDDPSAIAGITEVWWSVLRAAR</sequence>
<evidence type="ECO:0008006" key="3">
    <source>
        <dbReference type="Google" id="ProtNLM"/>
    </source>
</evidence>
<evidence type="ECO:0000313" key="1">
    <source>
        <dbReference type="EMBL" id="WUV44257.1"/>
    </source>
</evidence>
<gene>
    <name evidence="1" type="ORF">OG563_34540</name>
</gene>
<name>A0ABZ1YQU9_9NOCA</name>
<dbReference type="Gene3D" id="1.10.357.10">
    <property type="entry name" value="Tetracycline Repressor, domain 2"/>
    <property type="match status" value="1"/>
</dbReference>
<keyword evidence="2" id="KW-1185">Reference proteome</keyword>